<dbReference type="HOGENOM" id="CLU_1237976_0_0_2"/>
<dbReference type="AlphaFoldDB" id="C5A576"/>
<dbReference type="eggNOG" id="arCOG07145">
    <property type="taxonomic scope" value="Archaea"/>
</dbReference>
<evidence type="ECO:0000313" key="2">
    <source>
        <dbReference type="Proteomes" id="UP000001488"/>
    </source>
</evidence>
<dbReference type="Proteomes" id="UP000001488">
    <property type="component" value="Chromosome"/>
</dbReference>
<organism evidence="1 2">
    <name type="scientific">Thermococcus gammatolerans (strain DSM 15229 / JCM 11827 / EJ3)</name>
    <dbReference type="NCBI Taxonomy" id="593117"/>
    <lineage>
        <taxon>Archaea</taxon>
        <taxon>Methanobacteriati</taxon>
        <taxon>Methanobacteriota</taxon>
        <taxon>Thermococci</taxon>
        <taxon>Thermococcales</taxon>
        <taxon>Thermococcaceae</taxon>
        <taxon>Thermococcus</taxon>
    </lineage>
</organism>
<dbReference type="EMBL" id="CP001398">
    <property type="protein sequence ID" value="ACS33388.1"/>
    <property type="molecule type" value="Genomic_DNA"/>
</dbReference>
<sequence>MKNLANSITLKGTHIEITIDISTFNTAEPAFPFPIILIVNRQILAGTCWSREGGKLTGQPGDPYGLLQELLNVLKSVLQKQAEYRTTLFIYFSDYLFKCEDESSLLIYYNNELLSYTDCPEFKGKHRGVVEVPLKEFVEDVLKVSKEYLEKYVPVIEKIRLAHGEEPDNYDSLWGLYSEVKELYEKRFKSES</sequence>
<dbReference type="GeneID" id="59558484"/>
<protein>
    <submittedName>
        <fullName evidence="1">Uncharacterized protein</fullName>
    </submittedName>
</protein>
<keyword evidence="2" id="KW-1185">Reference proteome</keyword>
<dbReference type="PaxDb" id="593117-TGAM_0886"/>
<proteinExistence type="predicted"/>
<reference evidence="1 2" key="1">
    <citation type="journal article" date="2007" name="Genome Biol.">
        <title>Genome analysis and genome-wide proteomics of Thermococcus gammatolerans, the most radioresistant organism known amongst the Archaea.</title>
        <authorList>
            <person name="Zivanovic Y."/>
            <person name="Armengaud J."/>
            <person name="Lagorce A."/>
            <person name="Leplat C."/>
            <person name="Guerin P."/>
            <person name="Dutertre M."/>
            <person name="Anthouard V."/>
            <person name="Forterre P."/>
            <person name="Wincker P."/>
            <person name="Confalonieri F."/>
        </authorList>
    </citation>
    <scope>NUCLEOTIDE SEQUENCE [LARGE SCALE GENOMIC DNA]</scope>
    <source>
        <strain evidence="2">DSM 15229 / JCM 11827 / EJ3</strain>
    </source>
</reference>
<evidence type="ECO:0000313" key="1">
    <source>
        <dbReference type="EMBL" id="ACS33388.1"/>
    </source>
</evidence>
<name>C5A576_THEGJ</name>
<dbReference type="RefSeq" id="WP_015858503.1">
    <property type="nucleotide sequence ID" value="NC_012804.1"/>
</dbReference>
<dbReference type="STRING" id="593117.TGAM_0886"/>
<accession>C5A576</accession>
<dbReference type="KEGG" id="tga:TGAM_0886"/>
<gene>
    <name evidence="1" type="ordered locus">TGAM_0886</name>
</gene>
<dbReference type="OrthoDB" id="96542at2157"/>